<dbReference type="Pfam" id="PF20231">
    <property type="entry name" value="DUF6589"/>
    <property type="match status" value="1"/>
</dbReference>
<dbReference type="Proteomes" id="UP000325313">
    <property type="component" value="Unassembled WGS sequence"/>
</dbReference>
<reference evidence="3 4" key="1">
    <citation type="submission" date="2019-05" db="EMBL/GenBank/DDBJ databases">
        <title>Emergence of the Ug99 lineage of the wheat stem rust pathogen through somatic hybridization.</title>
        <authorList>
            <person name="Li F."/>
            <person name="Upadhyaya N.M."/>
            <person name="Sperschneider J."/>
            <person name="Matny O."/>
            <person name="Nguyen-Phuc H."/>
            <person name="Mago R."/>
            <person name="Raley C."/>
            <person name="Miller M.E."/>
            <person name="Silverstein K.A.T."/>
            <person name="Henningsen E."/>
            <person name="Hirsch C.D."/>
            <person name="Visser B."/>
            <person name="Pretorius Z.A."/>
            <person name="Steffenson B.J."/>
            <person name="Schwessinger B."/>
            <person name="Dodds P.N."/>
            <person name="Figueroa M."/>
        </authorList>
    </citation>
    <scope>NUCLEOTIDE SEQUENCE [LARGE SCALE GENOMIC DNA]</scope>
    <source>
        <strain evidence="3 4">Ug99</strain>
    </source>
</reference>
<accession>A0A5B0S053</accession>
<feature type="region of interest" description="Disordered" evidence="1">
    <location>
        <begin position="91"/>
        <end position="116"/>
    </location>
</feature>
<feature type="compositionally biased region" description="Acidic residues" evidence="1">
    <location>
        <begin position="776"/>
        <end position="787"/>
    </location>
</feature>
<dbReference type="AlphaFoldDB" id="A0A5B0S053"/>
<evidence type="ECO:0000256" key="1">
    <source>
        <dbReference type="SAM" id="MobiDB-lite"/>
    </source>
</evidence>
<feature type="region of interest" description="Disordered" evidence="1">
    <location>
        <begin position="764"/>
        <end position="787"/>
    </location>
</feature>
<comment type="caution">
    <text evidence="3">The sequence shown here is derived from an EMBL/GenBank/DDBJ whole genome shotgun (WGS) entry which is preliminary data.</text>
</comment>
<feature type="domain" description="DUF6589" evidence="2">
    <location>
        <begin position="291"/>
        <end position="691"/>
    </location>
</feature>
<evidence type="ECO:0000313" key="3">
    <source>
        <dbReference type="EMBL" id="KAA1131706.1"/>
    </source>
</evidence>
<proteinExistence type="predicted"/>
<dbReference type="InterPro" id="IPR046496">
    <property type="entry name" value="DUF6589"/>
</dbReference>
<evidence type="ECO:0000313" key="4">
    <source>
        <dbReference type="Proteomes" id="UP000325313"/>
    </source>
</evidence>
<gene>
    <name evidence="3" type="ORF">PGTUg99_013820</name>
</gene>
<evidence type="ECO:0000259" key="2">
    <source>
        <dbReference type="Pfam" id="PF20231"/>
    </source>
</evidence>
<feature type="compositionally biased region" description="Acidic residues" evidence="1">
    <location>
        <begin position="106"/>
        <end position="116"/>
    </location>
</feature>
<protein>
    <recommendedName>
        <fullName evidence="2">DUF6589 domain-containing protein</fullName>
    </recommendedName>
</protein>
<sequence length="787" mass="89024">MRLVDAMADEIKSSAVGRDAWAKFIQDEAIEILASQKPPKGHYPQGSFHSSDKVKESFFTQEEKDRREEILTSTHTPFLYNILMGALHKQHKQKDSTNADDKGDSDLEDDFQSEEVPEDMPLDQDVVAYTKMHTGEAKVNFRFHRIITTVCSMVTFASNRRANGLQLMNAMRFMACGVSERVHNYMNFIGLSSSRWTSLAALNTLAKEAKGKLRSGMAIKAGIPISPTICIDNIDMVEKVHALSVGNKTHTFRGTWGYIHFPNPELLRSLNMDELSLPEYYKAIELANSAPIEPEYFLPTTESNIVEEGVWKSQIAQVLKKYIAVPGDKESAFPLHPPVVDQISHEKPDVQMLKLMDASDNCAEGVGQVFNGILSQSGLSVDEFFARLQPMDGDLGTVQNFNCLRGQRSPNPFPQECLDSCVFQLGAAHTLWNVGSAIFTHHFGNQSDSSDCGAWQYLEALGFPAEKAIQKKDFTLMINQMERVLESILFYCLRVIMKTTRKPVPETPEVIPTKEWNAIIDNCYEFFCTSGARKAAGARQCPKLHNTLLMLHDFSSVVEASRAMKAGDVGRLMLVWKKWCLMSQSLVGLTNYSSYLPRMVILLTVILPASLRKYLQHNLLFSPTGRKDHFVAKDFWLEIQNSRLKYFYNNTGNGTKIDRLQDLYSLNIQILHSLLHSLEGDCGRTRLYQSHKNLLTHRSMEMLNLMGNNRDILDCFGKEWNKNITMIANTYLCGIIKMRKTIRTTDPKLSRFRRHMLANQVRATVAEEHTQGTLDGDQDDGNNSEDI</sequence>
<organism evidence="3 4">
    <name type="scientific">Puccinia graminis f. sp. tritici</name>
    <dbReference type="NCBI Taxonomy" id="56615"/>
    <lineage>
        <taxon>Eukaryota</taxon>
        <taxon>Fungi</taxon>
        <taxon>Dikarya</taxon>
        <taxon>Basidiomycota</taxon>
        <taxon>Pucciniomycotina</taxon>
        <taxon>Pucciniomycetes</taxon>
        <taxon>Pucciniales</taxon>
        <taxon>Pucciniaceae</taxon>
        <taxon>Puccinia</taxon>
    </lineage>
</organism>
<name>A0A5B0S053_PUCGR</name>
<feature type="compositionally biased region" description="Basic and acidic residues" evidence="1">
    <location>
        <begin position="93"/>
        <end position="105"/>
    </location>
</feature>
<dbReference type="EMBL" id="VDEP01000102">
    <property type="protein sequence ID" value="KAA1131706.1"/>
    <property type="molecule type" value="Genomic_DNA"/>
</dbReference>